<dbReference type="FunFam" id="1.25.40.10:FF:001403">
    <property type="entry name" value="Mitochondrial ribonuclease P protein 3-like Protein"/>
    <property type="match status" value="1"/>
</dbReference>
<accession>A0A8C5QFV2</accession>
<sequence>MLSLLSCCRTFRNEIWARQAWMCQSVVLPGRSQAALYKCAQSVSTTMSVNLYEDKKNPMQRHPKITKKEGKVQGSLSDSLTIFSAGASKLRAGINHNTAETDHRELNLGKAKLPVPLTPLQVKEWKMLKEVFSGSGCFEDIMMAKLISSNSDVDIAKSLLTFAAREEFGISYKLLLRYLALCVQQSNVAEVYDVYDLMRGKFKSFDTGAYTLFIKAFSQTDRWRESIALLETIKKTICPSSGNYRDCIKGAVSHGEETLALTLYNEMLERELKPCDNTMQALFDGGKVFQNDIYKEELLGILNSLRHNQIYPGEPLMESIKAWFESLPEESWRGLPSTISPSGHCQVCKHQLESIYLKPEEYDTLKDIILNNVIKGSDTFRKTTPEELQEFQRFVKSRAPFDMVVDGLNVAHISPKGLPSQNLLDVVSSLSSGGKRVLVLGRKHMLQDSRAWQRRHLQLLQQRADCFFLQNISEDDPFLLYASLYSGNHCCFLTRDLLRDHKACLPDPQIQQLFFKWQRGHQLVIPFYSPRSKVVLQPILSYDTIVQNTDVSWHIPYDKTGVKRTTFEVPESWLCLRRNQ</sequence>
<evidence type="ECO:0000256" key="10">
    <source>
        <dbReference type="ARBA" id="ARBA00022833"/>
    </source>
</evidence>
<keyword evidence="12" id="KW-0809">Transit peptide</keyword>
<dbReference type="GO" id="GO:0001682">
    <property type="term" value="P:tRNA 5'-leader removal"/>
    <property type="evidence" value="ECO:0007669"/>
    <property type="project" value="TreeGrafter"/>
</dbReference>
<dbReference type="AlphaFoldDB" id="A0A8C5QFV2"/>
<dbReference type="Ensembl" id="ENSLLET00000038307.1">
    <property type="protein sequence ID" value="ENSLLEP00000036884.1"/>
    <property type="gene ID" value="ENSLLEG00000023361.1"/>
</dbReference>
<feature type="domain" description="PRORP" evidence="16">
    <location>
        <begin position="340"/>
        <end position="575"/>
    </location>
</feature>
<comment type="similarity">
    <text evidence="4">Belongs to the PPR family. P subfamily.</text>
</comment>
<evidence type="ECO:0000256" key="5">
    <source>
        <dbReference type="ARBA" id="ARBA00012179"/>
    </source>
</evidence>
<evidence type="ECO:0000256" key="12">
    <source>
        <dbReference type="ARBA" id="ARBA00022946"/>
    </source>
</evidence>
<keyword evidence="7" id="KW-0540">Nuclease</keyword>
<dbReference type="InterPro" id="IPR031595">
    <property type="entry name" value="PRORP_C"/>
</dbReference>
<dbReference type="OrthoDB" id="46913at2759"/>
<dbReference type="Gene3D" id="3.40.50.11980">
    <property type="match status" value="1"/>
</dbReference>
<dbReference type="GO" id="GO:0030678">
    <property type="term" value="C:mitochondrial ribonuclease P complex"/>
    <property type="evidence" value="ECO:0007669"/>
    <property type="project" value="TreeGrafter"/>
</dbReference>
<reference evidence="17" key="2">
    <citation type="submission" date="2025-09" db="UniProtKB">
        <authorList>
            <consortium name="Ensembl"/>
        </authorList>
    </citation>
    <scope>IDENTIFICATION</scope>
</reference>
<evidence type="ECO:0000256" key="11">
    <source>
        <dbReference type="ARBA" id="ARBA00022842"/>
    </source>
</evidence>
<keyword evidence="13" id="KW-0496">Mitochondrion</keyword>
<dbReference type="Pfam" id="PF16953">
    <property type="entry name" value="PRORP"/>
    <property type="match status" value="1"/>
</dbReference>
<keyword evidence="10" id="KW-0862">Zinc</keyword>
<evidence type="ECO:0000256" key="15">
    <source>
        <dbReference type="ARBA" id="ARBA00044559"/>
    </source>
</evidence>
<gene>
    <name evidence="17" type="primary">PRORP</name>
</gene>
<evidence type="ECO:0000256" key="4">
    <source>
        <dbReference type="ARBA" id="ARBA00007626"/>
    </source>
</evidence>
<dbReference type="InterPro" id="IPR011990">
    <property type="entry name" value="TPR-like_helical_dom_sf"/>
</dbReference>
<protein>
    <recommendedName>
        <fullName evidence="14">Mitochondrial ribonuclease P catalytic subunit</fullName>
        <ecNumber evidence="5">3.1.26.5</ecNumber>
    </recommendedName>
    <alternativeName>
        <fullName evidence="15">Mitochondrial ribonuclease P protein 3</fullName>
    </alternativeName>
</protein>
<dbReference type="GO" id="GO:0046872">
    <property type="term" value="F:metal ion binding"/>
    <property type="evidence" value="ECO:0007669"/>
    <property type="project" value="UniProtKB-KW"/>
</dbReference>
<dbReference type="PANTHER" id="PTHR13547:SF1">
    <property type="entry name" value="MITOCHONDRIAL RIBONUCLEASE P CATALYTIC SUBUNIT"/>
    <property type="match status" value="1"/>
</dbReference>
<evidence type="ECO:0000313" key="18">
    <source>
        <dbReference type="Proteomes" id="UP000694569"/>
    </source>
</evidence>
<evidence type="ECO:0000256" key="8">
    <source>
        <dbReference type="ARBA" id="ARBA00022723"/>
    </source>
</evidence>
<evidence type="ECO:0000313" key="17">
    <source>
        <dbReference type="Ensembl" id="ENSLLEP00000036884.1"/>
    </source>
</evidence>
<dbReference type="CDD" id="cd18718">
    <property type="entry name" value="PIN_PRORP"/>
    <property type="match status" value="1"/>
</dbReference>
<evidence type="ECO:0000256" key="3">
    <source>
        <dbReference type="ARBA" id="ARBA00004173"/>
    </source>
</evidence>
<keyword evidence="8" id="KW-0479">Metal-binding</keyword>
<comment type="subcellular location">
    <subcellularLocation>
        <location evidence="3">Mitochondrion</location>
    </subcellularLocation>
</comment>
<comment type="catalytic activity">
    <reaction evidence="1">
        <text>Endonucleolytic cleavage of RNA, removing 5'-extranucleotides from tRNA precursor.</text>
        <dbReference type="EC" id="3.1.26.5"/>
    </reaction>
</comment>
<dbReference type="GO" id="GO:0097745">
    <property type="term" value="P:mitochondrial tRNA 5'-end processing"/>
    <property type="evidence" value="ECO:0007669"/>
    <property type="project" value="TreeGrafter"/>
</dbReference>
<evidence type="ECO:0000256" key="13">
    <source>
        <dbReference type="ARBA" id="ARBA00023128"/>
    </source>
</evidence>
<dbReference type="Gene3D" id="1.25.40.10">
    <property type="entry name" value="Tetratricopeptide repeat domain"/>
    <property type="match status" value="1"/>
</dbReference>
<dbReference type="EC" id="3.1.26.5" evidence="5"/>
<name>A0A8C5QFV2_9ANUR</name>
<keyword evidence="6" id="KW-0819">tRNA processing</keyword>
<evidence type="ECO:0000259" key="16">
    <source>
        <dbReference type="Pfam" id="PF16953"/>
    </source>
</evidence>
<organism evidence="17 18">
    <name type="scientific">Leptobrachium leishanense</name>
    <name type="common">Leishan spiny toad</name>
    <dbReference type="NCBI Taxonomy" id="445787"/>
    <lineage>
        <taxon>Eukaryota</taxon>
        <taxon>Metazoa</taxon>
        <taxon>Chordata</taxon>
        <taxon>Craniata</taxon>
        <taxon>Vertebrata</taxon>
        <taxon>Euteleostomi</taxon>
        <taxon>Amphibia</taxon>
        <taxon>Batrachia</taxon>
        <taxon>Anura</taxon>
        <taxon>Pelobatoidea</taxon>
        <taxon>Megophryidae</taxon>
        <taxon>Leptobrachium</taxon>
    </lineage>
</organism>
<keyword evidence="18" id="KW-1185">Reference proteome</keyword>
<proteinExistence type="inferred from homology"/>
<comment type="cofactor">
    <cofactor evidence="2">
        <name>Mg(2+)</name>
        <dbReference type="ChEBI" id="CHEBI:18420"/>
    </cofactor>
</comment>
<evidence type="ECO:0000256" key="6">
    <source>
        <dbReference type="ARBA" id="ARBA00022694"/>
    </source>
</evidence>
<evidence type="ECO:0000256" key="2">
    <source>
        <dbReference type="ARBA" id="ARBA00001946"/>
    </source>
</evidence>
<keyword evidence="9" id="KW-0378">Hydrolase</keyword>
<keyword evidence="11" id="KW-0460">Magnesium</keyword>
<dbReference type="GeneTree" id="ENSGT00390000002201"/>
<reference evidence="17" key="1">
    <citation type="submission" date="2025-08" db="UniProtKB">
        <authorList>
            <consortium name="Ensembl"/>
        </authorList>
    </citation>
    <scope>IDENTIFICATION</scope>
</reference>
<evidence type="ECO:0000256" key="14">
    <source>
        <dbReference type="ARBA" id="ARBA00044536"/>
    </source>
</evidence>
<dbReference type="InterPro" id="IPR033495">
    <property type="entry name" value="MRPP3_PIN_dom"/>
</dbReference>
<evidence type="ECO:0000256" key="7">
    <source>
        <dbReference type="ARBA" id="ARBA00022722"/>
    </source>
</evidence>
<dbReference type="Proteomes" id="UP000694569">
    <property type="component" value="Unplaced"/>
</dbReference>
<dbReference type="PANTHER" id="PTHR13547">
    <property type="match status" value="1"/>
</dbReference>
<evidence type="ECO:0000256" key="9">
    <source>
        <dbReference type="ARBA" id="ARBA00022801"/>
    </source>
</evidence>
<evidence type="ECO:0000256" key="1">
    <source>
        <dbReference type="ARBA" id="ARBA00000928"/>
    </source>
</evidence>
<dbReference type="GO" id="GO:0004526">
    <property type="term" value="F:ribonuclease P activity"/>
    <property type="evidence" value="ECO:0007669"/>
    <property type="project" value="UniProtKB-EC"/>
</dbReference>